<comment type="similarity">
    <text evidence="3 11">Belongs to the flavoprotein pyridine nucleotide cytochrome reductase family.</text>
</comment>
<evidence type="ECO:0000313" key="15">
    <source>
        <dbReference type="EMBL" id="RHY73794.1"/>
    </source>
</evidence>
<feature type="domain" description="FAD-binding FR-type" evidence="12">
    <location>
        <begin position="65"/>
        <end position="168"/>
    </location>
</feature>
<dbReference type="Proteomes" id="UP000265427">
    <property type="component" value="Unassembled WGS sequence"/>
</dbReference>
<dbReference type="PANTHER" id="PTHR19370:SF171">
    <property type="entry name" value="NADH-CYTOCHROME B5 REDUCTASE 2"/>
    <property type="match status" value="1"/>
</dbReference>
<proteinExistence type="inferred from homology"/>
<feature type="binding site" evidence="10">
    <location>
        <position position="144"/>
    </location>
    <ligand>
        <name>FAD</name>
        <dbReference type="ChEBI" id="CHEBI:57692"/>
    </ligand>
</feature>
<dbReference type="Proteomes" id="UP000266643">
    <property type="component" value="Unassembled WGS sequence"/>
</dbReference>
<protein>
    <recommendedName>
        <fullName evidence="11">NADH-cytochrome b5 reductase</fullName>
        <ecNumber evidence="11">1.6.2.2</ecNumber>
    </recommendedName>
</protein>
<evidence type="ECO:0000313" key="20">
    <source>
        <dbReference type="Proteomes" id="UP000265427"/>
    </source>
</evidence>
<feature type="binding site" evidence="10">
    <location>
        <position position="134"/>
    </location>
    <ligand>
        <name>FAD</name>
        <dbReference type="ChEBI" id="CHEBI:57692"/>
    </ligand>
</feature>
<dbReference type="Proteomes" id="UP000266196">
    <property type="component" value="Unassembled WGS sequence"/>
</dbReference>
<evidence type="ECO:0000313" key="18">
    <source>
        <dbReference type="EMBL" id="RHZ21337.1"/>
    </source>
</evidence>
<dbReference type="AlphaFoldDB" id="A0A397A3G4"/>
<dbReference type="InterPro" id="IPR017927">
    <property type="entry name" value="FAD-bd_FR_type"/>
</dbReference>
<keyword evidence="5 10" id="KW-0274">FAD</keyword>
<dbReference type="Proteomes" id="UP000285712">
    <property type="component" value="Unassembled WGS sequence"/>
</dbReference>
<feature type="binding site" evidence="10">
    <location>
        <position position="117"/>
    </location>
    <ligand>
        <name>FAD</name>
        <dbReference type="ChEBI" id="CHEBI:57692"/>
    </ligand>
</feature>
<evidence type="ECO:0000256" key="1">
    <source>
        <dbReference type="ARBA" id="ARBA00001974"/>
    </source>
</evidence>
<dbReference type="Proteomes" id="UP000275652">
    <property type="component" value="Unassembled WGS sequence"/>
</dbReference>
<dbReference type="EMBL" id="QUTH01003148">
    <property type="protein sequence ID" value="RHZ21337.1"/>
    <property type="molecule type" value="Genomic_DNA"/>
</dbReference>
<dbReference type="FunFam" id="3.40.50.80:FF:000009">
    <property type="entry name" value="NADH-cytochrome b5 reductase"/>
    <property type="match status" value="1"/>
</dbReference>
<evidence type="ECO:0000313" key="21">
    <source>
        <dbReference type="Proteomes" id="UP000266196"/>
    </source>
</evidence>
<evidence type="ECO:0000256" key="9">
    <source>
        <dbReference type="ARBA" id="ARBA00047682"/>
    </source>
</evidence>
<comment type="catalytic activity">
    <reaction evidence="9 11">
        <text>2 Fe(III)-[cytochrome b5] + NADH = 2 Fe(II)-[cytochrome b5] + NAD(+) + H(+)</text>
        <dbReference type="Rhea" id="RHEA:46680"/>
        <dbReference type="Rhea" id="RHEA-COMP:10438"/>
        <dbReference type="Rhea" id="RHEA-COMP:10439"/>
        <dbReference type="ChEBI" id="CHEBI:15378"/>
        <dbReference type="ChEBI" id="CHEBI:29033"/>
        <dbReference type="ChEBI" id="CHEBI:29034"/>
        <dbReference type="ChEBI" id="CHEBI:57540"/>
        <dbReference type="ChEBI" id="CHEBI:57945"/>
        <dbReference type="EC" id="1.6.2.2"/>
    </reaction>
</comment>
<evidence type="ECO:0000313" key="16">
    <source>
        <dbReference type="EMBL" id="RHY91267.1"/>
    </source>
</evidence>
<evidence type="ECO:0000313" key="17">
    <source>
        <dbReference type="EMBL" id="RHZ19717.1"/>
    </source>
</evidence>
<evidence type="ECO:0000313" key="23">
    <source>
        <dbReference type="Proteomes" id="UP000275652"/>
    </source>
</evidence>
<feature type="binding site" evidence="10">
    <location>
        <position position="185"/>
    </location>
    <ligand>
        <name>FAD</name>
        <dbReference type="ChEBI" id="CHEBI:57692"/>
    </ligand>
</feature>
<evidence type="ECO:0000313" key="26">
    <source>
        <dbReference type="Proteomes" id="UP000285712"/>
    </source>
</evidence>
<evidence type="ECO:0000313" key="25">
    <source>
        <dbReference type="Proteomes" id="UP000285430"/>
    </source>
</evidence>
<dbReference type="InterPro" id="IPR001433">
    <property type="entry name" value="OxRdtase_FAD/NAD-bd"/>
</dbReference>
<dbReference type="InterPro" id="IPR017938">
    <property type="entry name" value="Riboflavin_synthase-like_b-brl"/>
</dbReference>
<dbReference type="VEuPathDB" id="FungiDB:H257_10006"/>
<dbReference type="EC" id="1.6.2.2" evidence="11"/>
<evidence type="ECO:0000313" key="19">
    <source>
        <dbReference type="EMBL" id="RLO09805.1"/>
    </source>
</evidence>
<dbReference type="Pfam" id="PF00175">
    <property type="entry name" value="NAD_binding_1"/>
    <property type="match status" value="1"/>
</dbReference>
<dbReference type="EMBL" id="QUTE01009284">
    <property type="protein sequence ID" value="RHZ19717.1"/>
    <property type="molecule type" value="Genomic_DNA"/>
</dbReference>
<evidence type="ECO:0000313" key="22">
    <source>
        <dbReference type="Proteomes" id="UP000266643"/>
    </source>
</evidence>
<dbReference type="PROSITE" id="PS51384">
    <property type="entry name" value="FAD_FR"/>
    <property type="match status" value="1"/>
</dbReference>
<sequence length="312" mass="34125">MMMLVRLTQRTLRKQPASLMAFAVEPRAAETSSASMGVLVGASALMLASSFSTTTASNDHALNPNEWRSFRVYSNEQLNHNTHKLRLEFPEENQTSGLTVASFLLTKAHLNGKAVIRAYTPTSANSQKGHLELIVKGYSTGTMSKHLVGLKAGDHIDVKGPNIKFTYKPNSRKHIAMVAGGSGITPMLQVALEILRNPEDNTDVTLIFANDTEEDILLRDELASYEQIYPGFKVINVLSKPSESWTGYSGYITKDILEKHLPGASADNLVLVCGPPGFMLAVSGGKAKDFTQGQVEGYLKDLHYSSETVFKF</sequence>
<feature type="binding site" evidence="10">
    <location>
        <position position="143"/>
    </location>
    <ligand>
        <name>FAD</name>
        <dbReference type="ChEBI" id="CHEBI:57692"/>
    </ligand>
</feature>
<evidence type="ECO:0000256" key="6">
    <source>
        <dbReference type="ARBA" id="ARBA00023002"/>
    </source>
</evidence>
<organism evidence="13 20">
    <name type="scientific">Aphanomyces astaci</name>
    <name type="common">Crayfish plague agent</name>
    <dbReference type="NCBI Taxonomy" id="112090"/>
    <lineage>
        <taxon>Eukaryota</taxon>
        <taxon>Sar</taxon>
        <taxon>Stramenopiles</taxon>
        <taxon>Oomycota</taxon>
        <taxon>Saprolegniomycetes</taxon>
        <taxon>Saprolegniales</taxon>
        <taxon>Verrucalvaceae</taxon>
        <taxon>Aphanomyces</taxon>
    </lineage>
</organism>
<dbReference type="Proteomes" id="UP000285430">
    <property type="component" value="Unassembled WGS sequence"/>
</dbReference>
<dbReference type="Proteomes" id="UP000283543">
    <property type="component" value="Unassembled WGS sequence"/>
</dbReference>
<accession>A0A397A3G4</accession>
<evidence type="ECO:0000259" key="12">
    <source>
        <dbReference type="PROSITE" id="PS51384"/>
    </source>
</evidence>
<evidence type="ECO:0000313" key="13">
    <source>
        <dbReference type="EMBL" id="RHY02433.1"/>
    </source>
</evidence>
<evidence type="ECO:0000256" key="10">
    <source>
        <dbReference type="PIRSR" id="PIRSR601834-1"/>
    </source>
</evidence>
<dbReference type="CDD" id="cd06183">
    <property type="entry name" value="cyt_b5_reduct_like"/>
    <property type="match status" value="1"/>
</dbReference>
<dbReference type="InterPro" id="IPR008333">
    <property type="entry name" value="Cbr1-like_FAD-bd_dom"/>
</dbReference>
<name>A0A397A3G4_APHAT</name>
<dbReference type="EMBL" id="QUTB01005406">
    <property type="protein sequence ID" value="RHY55667.1"/>
    <property type="molecule type" value="Genomic_DNA"/>
</dbReference>
<dbReference type="Pfam" id="PF00970">
    <property type="entry name" value="FAD_binding_6"/>
    <property type="match status" value="1"/>
</dbReference>
<feature type="binding site" evidence="10">
    <location>
        <position position="136"/>
    </location>
    <ligand>
        <name>FAD</name>
        <dbReference type="ChEBI" id="CHEBI:57692"/>
    </ligand>
</feature>
<comment type="caution">
    <text evidence="13">The sequence shown here is derived from an EMBL/GenBank/DDBJ whole genome shotgun (WGS) entry which is preliminary data.</text>
</comment>
<evidence type="ECO:0000256" key="7">
    <source>
        <dbReference type="ARBA" id="ARBA00023027"/>
    </source>
</evidence>
<dbReference type="EMBL" id="QUTD01003187">
    <property type="protein sequence ID" value="RHY73794.1"/>
    <property type="molecule type" value="Genomic_DNA"/>
</dbReference>
<keyword evidence="8" id="KW-0496">Mitochondrion</keyword>
<evidence type="ECO:0000256" key="5">
    <source>
        <dbReference type="ARBA" id="ARBA00022827"/>
    </source>
</evidence>
<dbReference type="PANTHER" id="PTHR19370">
    <property type="entry name" value="NADH-CYTOCHROME B5 REDUCTASE"/>
    <property type="match status" value="1"/>
</dbReference>
<keyword evidence="4 10" id="KW-0285">Flavoprotein</keyword>
<evidence type="ECO:0000256" key="3">
    <source>
        <dbReference type="ARBA" id="ARBA00006105"/>
    </source>
</evidence>
<evidence type="ECO:0000256" key="2">
    <source>
        <dbReference type="ARBA" id="ARBA00004173"/>
    </source>
</evidence>
<reference evidence="20 21" key="2">
    <citation type="submission" date="2018-08" db="EMBL/GenBank/DDBJ databases">
        <title>Aphanomyces genome sequencing and annotation.</title>
        <authorList>
            <person name="Minardi D."/>
            <person name="Oidtmann B."/>
            <person name="Van Der Giezen M."/>
            <person name="Studholme D.J."/>
        </authorList>
    </citation>
    <scope>NUCLEOTIDE SEQUENCE [LARGE SCALE GENOMIC DNA]</scope>
    <source>
        <strain evidence="17 21">197901</strain>
        <strain evidence="15 22">D2</strain>
        <strain evidence="18 25">Da</strain>
        <strain evidence="13 20">Kv</strain>
        <strain evidence="14 24">Si</strain>
        <strain evidence="16 26">Sv</strain>
    </source>
</reference>
<dbReference type="InterPro" id="IPR001709">
    <property type="entry name" value="Flavoprot_Pyr_Nucl_cyt_Rdtase"/>
</dbReference>
<dbReference type="EMBL" id="QUTI01019198">
    <property type="protein sequence ID" value="RLO09805.1"/>
    <property type="molecule type" value="Genomic_DNA"/>
</dbReference>
<dbReference type="EMBL" id="QUTG01003517">
    <property type="protein sequence ID" value="RHY91267.1"/>
    <property type="molecule type" value="Genomic_DNA"/>
</dbReference>
<dbReference type="InterPro" id="IPR001834">
    <property type="entry name" value="CBR-like"/>
</dbReference>
<dbReference type="GO" id="GO:0005739">
    <property type="term" value="C:mitochondrion"/>
    <property type="evidence" value="ECO:0007669"/>
    <property type="project" value="UniProtKB-SubCell"/>
</dbReference>
<gene>
    <name evidence="19" type="ORF">DYB28_013597</name>
    <name evidence="15" type="ORF">DYB30_008512</name>
    <name evidence="17" type="ORF">DYB31_008868</name>
    <name evidence="14" type="ORF">DYB34_002062</name>
    <name evidence="16" type="ORF">DYB35_003428</name>
    <name evidence="13" type="ORF">DYB36_007134</name>
    <name evidence="18" type="ORF">DYB37_010954</name>
</gene>
<evidence type="ECO:0000313" key="24">
    <source>
        <dbReference type="Proteomes" id="UP000283543"/>
    </source>
</evidence>
<dbReference type="SUPFAM" id="SSF52343">
    <property type="entry name" value="Ferredoxin reductase-like, C-terminal NADP-linked domain"/>
    <property type="match status" value="1"/>
</dbReference>
<comment type="cofactor">
    <cofactor evidence="1 10 11">
        <name>FAD</name>
        <dbReference type="ChEBI" id="CHEBI:57692"/>
    </cofactor>
</comment>
<comment type="subcellular location">
    <subcellularLocation>
        <location evidence="2">Mitochondrion</location>
    </subcellularLocation>
</comment>
<dbReference type="FunFam" id="2.40.30.10:FF:000032">
    <property type="entry name" value="NADH-cytochrome b5 reductase"/>
    <property type="match status" value="1"/>
</dbReference>
<dbReference type="EMBL" id="QUSZ01007495">
    <property type="protein sequence ID" value="RHY02433.1"/>
    <property type="molecule type" value="Genomic_DNA"/>
</dbReference>
<keyword evidence="6 11" id="KW-0560">Oxidoreductase</keyword>
<dbReference type="Gene3D" id="3.40.50.80">
    <property type="entry name" value="Nucleotide-binding domain of ferredoxin-NADP reductase (FNR) module"/>
    <property type="match status" value="1"/>
</dbReference>
<dbReference type="PRINTS" id="PR00406">
    <property type="entry name" value="CYTB5RDTASE"/>
</dbReference>
<dbReference type="SUPFAM" id="SSF63380">
    <property type="entry name" value="Riboflavin synthase domain-like"/>
    <property type="match status" value="1"/>
</dbReference>
<reference evidence="19 23" key="1">
    <citation type="journal article" date="2018" name="J. Invertebr. Pathol.">
        <title>New genotyping method for the causative agent of crayfish plague (Aphanomyces astaci) based on whole genome data.</title>
        <authorList>
            <person name="Minardi D."/>
            <person name="Studholme D.J."/>
            <person name="van der Giezen M."/>
            <person name="Pretto T."/>
            <person name="Oidtmann B."/>
        </authorList>
    </citation>
    <scope>NUCLEOTIDE SEQUENCE [LARGE SCALE GENOMIC DNA]</scope>
    <source>
        <strain evidence="19 23">KB13</strain>
    </source>
</reference>
<dbReference type="InterPro" id="IPR039261">
    <property type="entry name" value="FNR_nucleotide-bd"/>
</dbReference>
<dbReference type="Gene3D" id="2.40.30.10">
    <property type="entry name" value="Translation factors"/>
    <property type="match status" value="1"/>
</dbReference>
<evidence type="ECO:0000256" key="11">
    <source>
        <dbReference type="RuleBase" id="RU361226"/>
    </source>
</evidence>
<evidence type="ECO:0000256" key="8">
    <source>
        <dbReference type="ARBA" id="ARBA00023128"/>
    </source>
</evidence>
<feature type="binding site" evidence="10">
    <location>
        <position position="119"/>
    </location>
    <ligand>
        <name>FAD</name>
        <dbReference type="ChEBI" id="CHEBI:57692"/>
    </ligand>
</feature>
<dbReference type="PRINTS" id="PR00371">
    <property type="entry name" value="FPNCR"/>
</dbReference>
<evidence type="ECO:0000313" key="14">
    <source>
        <dbReference type="EMBL" id="RHY55667.1"/>
    </source>
</evidence>
<evidence type="ECO:0000256" key="4">
    <source>
        <dbReference type="ARBA" id="ARBA00022630"/>
    </source>
</evidence>
<dbReference type="GO" id="GO:0090524">
    <property type="term" value="F:cytochrome-b5 reductase activity, acting on NADH"/>
    <property type="evidence" value="ECO:0007669"/>
    <property type="project" value="UniProtKB-EC"/>
</dbReference>
<keyword evidence="7 11" id="KW-0520">NAD</keyword>